<protein>
    <submittedName>
        <fullName evidence="7">Acetolactate synthase-1/2/3 large subunit</fullName>
    </submittedName>
</protein>
<dbReference type="PROSITE" id="PS00187">
    <property type="entry name" value="TPP_ENZYMES"/>
    <property type="match status" value="1"/>
</dbReference>
<dbReference type="Gene3D" id="3.40.50.970">
    <property type="match status" value="2"/>
</dbReference>
<dbReference type="OrthoDB" id="4494979at2"/>
<accession>A0A1H9K7Q4</accession>
<dbReference type="GO" id="GO:0050660">
    <property type="term" value="F:flavin adenine dinucleotide binding"/>
    <property type="evidence" value="ECO:0007669"/>
    <property type="project" value="TreeGrafter"/>
</dbReference>
<keyword evidence="2 3" id="KW-0786">Thiamine pyrophosphate</keyword>
<dbReference type="SUPFAM" id="SSF52518">
    <property type="entry name" value="Thiamin diphosphate-binding fold (THDP-binding)"/>
    <property type="match status" value="2"/>
</dbReference>
<evidence type="ECO:0000259" key="6">
    <source>
        <dbReference type="Pfam" id="PF02776"/>
    </source>
</evidence>
<dbReference type="GO" id="GO:0005948">
    <property type="term" value="C:acetolactate synthase complex"/>
    <property type="evidence" value="ECO:0007669"/>
    <property type="project" value="TreeGrafter"/>
</dbReference>
<evidence type="ECO:0000259" key="5">
    <source>
        <dbReference type="Pfam" id="PF02775"/>
    </source>
</evidence>
<evidence type="ECO:0000256" key="2">
    <source>
        <dbReference type="ARBA" id="ARBA00023052"/>
    </source>
</evidence>
<dbReference type="RefSeq" id="WP_092497312.1">
    <property type="nucleotide sequence ID" value="NZ_FOFG01000009.1"/>
</dbReference>
<evidence type="ECO:0000256" key="1">
    <source>
        <dbReference type="ARBA" id="ARBA00007812"/>
    </source>
</evidence>
<dbReference type="NCBIfam" id="NF006203">
    <property type="entry name" value="PRK08327.1"/>
    <property type="match status" value="1"/>
</dbReference>
<dbReference type="Pfam" id="PF02775">
    <property type="entry name" value="TPP_enzyme_C"/>
    <property type="match status" value="1"/>
</dbReference>
<gene>
    <name evidence="7" type="ORF">SAMN05216548_109110</name>
</gene>
<evidence type="ECO:0000256" key="3">
    <source>
        <dbReference type="RuleBase" id="RU362132"/>
    </source>
</evidence>
<dbReference type="Gene3D" id="3.40.50.1220">
    <property type="entry name" value="TPP-binding domain"/>
    <property type="match status" value="1"/>
</dbReference>
<organism evidence="7 8">
    <name type="scientific">Faunimonas pinastri</name>
    <dbReference type="NCBI Taxonomy" id="1855383"/>
    <lineage>
        <taxon>Bacteria</taxon>
        <taxon>Pseudomonadati</taxon>
        <taxon>Pseudomonadota</taxon>
        <taxon>Alphaproteobacteria</taxon>
        <taxon>Hyphomicrobiales</taxon>
        <taxon>Afifellaceae</taxon>
        <taxon>Faunimonas</taxon>
    </lineage>
</organism>
<evidence type="ECO:0000259" key="4">
    <source>
        <dbReference type="Pfam" id="PF00205"/>
    </source>
</evidence>
<dbReference type="Pfam" id="PF02776">
    <property type="entry name" value="TPP_enzyme_N"/>
    <property type="match status" value="1"/>
</dbReference>
<reference evidence="7 8" key="1">
    <citation type="submission" date="2016-10" db="EMBL/GenBank/DDBJ databases">
        <authorList>
            <person name="de Groot N.N."/>
        </authorList>
    </citation>
    <scope>NUCLEOTIDE SEQUENCE [LARGE SCALE GENOMIC DNA]</scope>
    <source>
        <strain evidence="7 8">A52C2</strain>
    </source>
</reference>
<feature type="domain" description="Thiamine pyrophosphate enzyme TPP-binding" evidence="5">
    <location>
        <begin position="424"/>
        <end position="576"/>
    </location>
</feature>
<dbReference type="SUPFAM" id="SSF52467">
    <property type="entry name" value="DHS-like NAD/FAD-binding domain"/>
    <property type="match status" value="1"/>
</dbReference>
<dbReference type="InterPro" id="IPR045229">
    <property type="entry name" value="TPP_enz"/>
</dbReference>
<comment type="similarity">
    <text evidence="1 3">Belongs to the TPP enzyme family.</text>
</comment>
<dbReference type="GO" id="GO:0000287">
    <property type="term" value="F:magnesium ion binding"/>
    <property type="evidence" value="ECO:0007669"/>
    <property type="project" value="InterPro"/>
</dbReference>
<dbReference type="InterPro" id="IPR012001">
    <property type="entry name" value="Thiamin_PyroP_enz_TPP-bd_dom"/>
</dbReference>
<dbReference type="GO" id="GO:0030976">
    <property type="term" value="F:thiamine pyrophosphate binding"/>
    <property type="evidence" value="ECO:0007669"/>
    <property type="project" value="InterPro"/>
</dbReference>
<sequence>MYTASSAFLDALVEAGVSYIFANLGSDHPALVEAIAEARAHGRKIPDVITCPNEMAGLSAAQGYFQASGRAQAVVVHVECGTQALAGAVHNAAKGRAPVLIFAGASPFTQDGEMRGSRNEFIQWIQDVHDQRGLVRGYMKYDNEFRTGRNIKQVTHRALQFAYSDPKGPVYLMGAREVMEEEVSPTKLDMAEWQPLASAVLPPEGVEAIATALAGARRPLVVTSYVGRQPKAVRELVRLCERLGIGVLESVPNAMNFPHDNPLYQGNQWNHPRQNPVLAEADVILVLDSDVPWIPTVSRPREDARIFHIDIDALKHQMPLWYIGSERAYQVDATGALAQINAYLDGGPVDGGPVDGGAVDEAAADERRRHYAGLHAERADELGRLEAFPEGDMITPEYLVACMRKHADEDMLFLNESISNYHTVFNHLALSRPGAIFTSGGGSLGWNGGAAIGVKLAQPEKTVVSFTGDGSYMFSVPSSVHWMARQYETPFLQIVFNNRGWKSPKLSALAVHPDGYASRANSLDVAFDPPPAYADIAAASGGAHARLVRRPDEVEEALVEALRVVREEGRCAVLDVWIPHL</sequence>
<dbReference type="InterPro" id="IPR029035">
    <property type="entry name" value="DHS-like_NAD/FAD-binding_dom"/>
</dbReference>
<dbReference type="GO" id="GO:0003984">
    <property type="term" value="F:acetolactate synthase activity"/>
    <property type="evidence" value="ECO:0007669"/>
    <property type="project" value="TreeGrafter"/>
</dbReference>
<dbReference type="Pfam" id="PF00205">
    <property type="entry name" value="TPP_enzyme_M"/>
    <property type="match status" value="1"/>
</dbReference>
<dbReference type="STRING" id="1855383.SAMN05216548_109110"/>
<dbReference type="InterPro" id="IPR012000">
    <property type="entry name" value="Thiamin_PyroP_enz_cen_dom"/>
</dbReference>
<dbReference type="InterPro" id="IPR029061">
    <property type="entry name" value="THDP-binding"/>
</dbReference>
<dbReference type="PANTHER" id="PTHR18968">
    <property type="entry name" value="THIAMINE PYROPHOSPHATE ENZYMES"/>
    <property type="match status" value="1"/>
</dbReference>
<dbReference type="AlphaFoldDB" id="A0A1H9K7Q4"/>
<dbReference type="GO" id="GO:0009097">
    <property type="term" value="P:isoleucine biosynthetic process"/>
    <property type="evidence" value="ECO:0007669"/>
    <property type="project" value="TreeGrafter"/>
</dbReference>
<dbReference type="EMBL" id="FOFG01000009">
    <property type="protein sequence ID" value="SEQ95190.1"/>
    <property type="molecule type" value="Genomic_DNA"/>
</dbReference>
<dbReference type="GO" id="GO:0009099">
    <property type="term" value="P:L-valine biosynthetic process"/>
    <property type="evidence" value="ECO:0007669"/>
    <property type="project" value="TreeGrafter"/>
</dbReference>
<dbReference type="InterPro" id="IPR000399">
    <property type="entry name" value="TPP-bd_CS"/>
</dbReference>
<feature type="domain" description="Thiamine pyrophosphate enzyme N-terminal TPP-binding" evidence="6">
    <location>
        <begin position="3"/>
        <end position="122"/>
    </location>
</feature>
<proteinExistence type="inferred from homology"/>
<dbReference type="InterPro" id="IPR011766">
    <property type="entry name" value="TPP_enzyme_TPP-bd"/>
</dbReference>
<evidence type="ECO:0000313" key="7">
    <source>
        <dbReference type="EMBL" id="SEQ95190.1"/>
    </source>
</evidence>
<dbReference type="CDD" id="cd02002">
    <property type="entry name" value="TPP_BFDC"/>
    <property type="match status" value="1"/>
</dbReference>
<dbReference type="CDD" id="cd07035">
    <property type="entry name" value="TPP_PYR_POX_like"/>
    <property type="match status" value="1"/>
</dbReference>
<dbReference type="PANTHER" id="PTHR18968:SF164">
    <property type="entry name" value="PYRUVATE DECARBOXYLASE"/>
    <property type="match status" value="1"/>
</dbReference>
<dbReference type="Proteomes" id="UP000199647">
    <property type="component" value="Unassembled WGS sequence"/>
</dbReference>
<feature type="domain" description="Thiamine pyrophosphate enzyme central" evidence="4">
    <location>
        <begin position="206"/>
        <end position="313"/>
    </location>
</feature>
<keyword evidence="8" id="KW-1185">Reference proteome</keyword>
<name>A0A1H9K7Q4_9HYPH</name>
<evidence type="ECO:0000313" key="8">
    <source>
        <dbReference type="Proteomes" id="UP000199647"/>
    </source>
</evidence>